<gene>
    <name evidence="2" type="primary">MRC1</name>
</gene>
<dbReference type="AlphaFoldDB" id="L8E7Q9"/>
<dbReference type="ChiTaRS" id="MRC1">
    <property type="organism name" value="human"/>
</dbReference>
<name>L8E7Q9_HUMAN</name>
<dbReference type="EMBL" id="HF583682">
    <property type="protein sequence ID" value="CCQ43179.1"/>
    <property type="molecule type" value="Genomic_DNA"/>
</dbReference>
<reference evidence="2" key="1">
    <citation type="journal article" date="2013" name="PLoS ONE">
        <title>Direct detection of alternative open reading frames translation products in human significantly expands the proteome.</title>
        <authorList>
            <person name="Vanderperre B."/>
            <person name="Lucier J.-F."/>
            <person name="Motard J."/>
            <person name="Tremblay G."/>
            <person name="Vanderperre S."/>
            <person name="Wisztorski M."/>
            <person name="Salzet M."/>
            <person name="Boisvert F.-M."/>
            <person name="Roucou X."/>
        </authorList>
    </citation>
    <scope>NUCLEOTIDE SEQUENCE</scope>
</reference>
<proteinExistence type="predicted"/>
<accession>L8E7Q9</accession>
<evidence type="ECO:0000313" key="2">
    <source>
        <dbReference type="EMBL" id="CCQ43179.1"/>
    </source>
</evidence>
<evidence type="ECO:0000256" key="1">
    <source>
        <dbReference type="SAM" id="MobiDB-lite"/>
    </source>
</evidence>
<dbReference type="OrthoDB" id="6356110at2759"/>
<feature type="region of interest" description="Disordered" evidence="1">
    <location>
        <begin position="1"/>
        <end position="22"/>
    </location>
</feature>
<organism evidence="2">
    <name type="scientific">Homo sapiens</name>
    <name type="common">Human</name>
    <dbReference type="NCBI Taxonomy" id="9606"/>
    <lineage>
        <taxon>Eukaryota</taxon>
        <taxon>Metazoa</taxon>
        <taxon>Chordata</taxon>
        <taxon>Craniata</taxon>
        <taxon>Vertebrata</taxon>
        <taxon>Euteleostomi</taxon>
        <taxon>Mammalia</taxon>
        <taxon>Eutheria</taxon>
        <taxon>Euarchontoglires</taxon>
        <taxon>Primates</taxon>
        <taxon>Haplorrhini</taxon>
        <taxon>Catarrhini</taxon>
        <taxon>Hominidae</taxon>
        <taxon>Homo</taxon>
    </lineage>
</organism>
<sequence>MMSIQNTRSFGRMDEESITQTGGKVTLVEEEAVFLMKMLTVLLLLEVHQMKQENGWMIPATVNEATYARHDPTLP</sequence>
<protein>
    <submittedName>
        <fullName evidence="2">Alternative protein MRC1</fullName>
    </submittedName>
</protein>